<evidence type="ECO:0000256" key="1">
    <source>
        <dbReference type="SAM" id="MobiDB-lite"/>
    </source>
</evidence>
<name>C7QZY8_JONDD</name>
<dbReference type="eggNOG" id="ENOG502Z8AD">
    <property type="taxonomic scope" value="Bacteria"/>
</dbReference>
<keyword evidence="3" id="KW-1185">Reference proteome</keyword>
<feature type="region of interest" description="Disordered" evidence="1">
    <location>
        <begin position="398"/>
        <end position="473"/>
    </location>
</feature>
<dbReference type="OrthoDB" id="9812829at2"/>
<dbReference type="HOGENOM" id="CLU_021406_1_1_11"/>
<evidence type="ECO:0000313" key="2">
    <source>
        <dbReference type="EMBL" id="ACV09546.1"/>
    </source>
</evidence>
<dbReference type="RefSeq" id="WP_015772174.1">
    <property type="nucleotide sequence ID" value="NC_013174.1"/>
</dbReference>
<dbReference type="Pfam" id="PF14262">
    <property type="entry name" value="Cthe_2159"/>
    <property type="match status" value="1"/>
</dbReference>
<feature type="compositionally biased region" description="Polar residues" evidence="1">
    <location>
        <begin position="399"/>
        <end position="414"/>
    </location>
</feature>
<dbReference type="STRING" id="471856.Jden_1903"/>
<dbReference type="Proteomes" id="UP000000628">
    <property type="component" value="Chromosome"/>
</dbReference>
<protein>
    <recommendedName>
        <fullName evidence="4">Carbohydrate-binding domain-containing protein</fullName>
    </recommendedName>
</protein>
<dbReference type="InterPro" id="IPR025584">
    <property type="entry name" value="Cthe_2159"/>
</dbReference>
<organism evidence="2 3">
    <name type="scientific">Jonesia denitrificans (strain ATCC 14870 / DSM 20603 / BCRC 15368 / CIP 55.134 / JCM 11481 / NBRC 15587 / NCTC 10816 / Prevot 55134)</name>
    <name type="common">Listeria denitrificans</name>
    <dbReference type="NCBI Taxonomy" id="471856"/>
    <lineage>
        <taxon>Bacteria</taxon>
        <taxon>Bacillati</taxon>
        <taxon>Actinomycetota</taxon>
        <taxon>Actinomycetes</taxon>
        <taxon>Micrococcales</taxon>
        <taxon>Jonesiaceae</taxon>
        <taxon>Jonesia</taxon>
    </lineage>
</organism>
<accession>C7QZY8</accession>
<dbReference type="EMBL" id="CP001706">
    <property type="protein sequence ID" value="ACV09546.1"/>
    <property type="molecule type" value="Genomic_DNA"/>
</dbReference>
<dbReference type="AlphaFoldDB" id="C7QZY8"/>
<feature type="region of interest" description="Disordered" evidence="1">
    <location>
        <begin position="25"/>
        <end position="44"/>
    </location>
</feature>
<evidence type="ECO:0008006" key="4">
    <source>
        <dbReference type="Google" id="ProtNLM"/>
    </source>
</evidence>
<reference evidence="2 3" key="1">
    <citation type="journal article" date="2009" name="Stand. Genomic Sci.">
        <title>Complete genome sequence of Jonesia denitrificans type strain (Prevot 55134).</title>
        <authorList>
            <person name="Pukall R."/>
            <person name="Gehrich-Schroter G."/>
            <person name="Lapidus A."/>
            <person name="Nolan M."/>
            <person name="Glavina Del Rio T."/>
            <person name="Lucas S."/>
            <person name="Chen F."/>
            <person name="Tice H."/>
            <person name="Pitluck S."/>
            <person name="Cheng J.F."/>
            <person name="Copeland A."/>
            <person name="Saunders E."/>
            <person name="Brettin T."/>
            <person name="Detter J.C."/>
            <person name="Bruce D."/>
            <person name="Goodwin L."/>
            <person name="Pati A."/>
            <person name="Ivanova N."/>
            <person name="Mavromatis K."/>
            <person name="Ovchinnikova G."/>
            <person name="Chen A."/>
            <person name="Palaniappan K."/>
            <person name="Land M."/>
            <person name="Hauser L."/>
            <person name="Chang Y.J."/>
            <person name="Jeffries C.D."/>
            <person name="Chain P."/>
            <person name="Goker M."/>
            <person name="Bristow J."/>
            <person name="Eisen J.A."/>
            <person name="Markowitz V."/>
            <person name="Hugenholtz P."/>
            <person name="Kyrpides N.C."/>
            <person name="Klenk H.P."/>
            <person name="Han C."/>
        </authorList>
    </citation>
    <scope>NUCLEOTIDE SEQUENCE [LARGE SCALE GENOMIC DNA]</scope>
    <source>
        <strain evidence="3">ATCC 14870 / DSM 20603 / BCRC 15368 / CIP 55.134 / JCM 11481 / NBRC 15587 / NCTC 10816 / Prevot 55134</strain>
    </source>
</reference>
<sequence>MSPTPFTRAIIFAGVLSAILVGCSGESPESGDSPDQTQQSSTTTIDAASVDVTQTVDEVLAANDTVHLVDDVDVSAGVDVDLSSPGKTDGVSVDGSTVTITAAGTYRLSGTLSGSLQIAAPDAHVTLILDGVTITSTSGPGIAATDVDELTVFLAEGSVNTVSDAAEYPQDIEANAALFSAGDLSITGVGTLNVQGAYEDAIASKDGLIIDSGTISVTAADDGIRGKDYVVVTSGEVSVTAGGDGLTANNDTDDTRGFVVVNGGTITVAARGDGISAETDLLVTGGQLTVESGTGSATAPTDDISTKGLKSGVMTIIAAGELTVDAQDDALHSNGAIVLTGGEILLASGDDAVHADGHLRASEGTLTITSSVEGIEGYHIALEGTTIDLVASDDGLNATGGNDMTTDGQAPPQSDDTEGVPRERPNDGTPPDGRDMPQPPNTDNAPDANNTPDADNAQQRPQGVRPQGGGMGMEAATDASLAISAGRITITAGGDGIDSNGSFTMTGGEVRVDGPTRGGNGSLDVAGEFTLTGGTLLALGTADMPVNPNNAEQAWIRVDTLGASEGDTVTVTSAQGDELLTTSVRDTSAALFWSSPLLADHSEVTVSVNGEVVGTATVSTAGTGAADG</sequence>
<evidence type="ECO:0000313" key="3">
    <source>
        <dbReference type="Proteomes" id="UP000000628"/>
    </source>
</evidence>
<gene>
    <name evidence="2" type="ordered locus">Jden_1903</name>
</gene>
<proteinExistence type="predicted"/>
<feature type="compositionally biased region" description="Low complexity" evidence="1">
    <location>
        <begin position="441"/>
        <end position="465"/>
    </location>
</feature>
<dbReference type="KEGG" id="jde:Jden_1903"/>